<dbReference type="STRING" id="758825.SAMN02982985_03255"/>
<accession>A0A1I4P4H3</accession>
<reference evidence="2 3" key="1">
    <citation type="submission" date="2016-10" db="EMBL/GenBank/DDBJ databases">
        <authorList>
            <person name="de Groot N.N."/>
        </authorList>
    </citation>
    <scope>NUCLEOTIDE SEQUENCE [LARGE SCALE GENOMIC DNA]</scope>
    <source>
        <strain evidence="2 3">ATCC 43154</strain>
    </source>
</reference>
<dbReference type="OrthoDB" id="8759523at2"/>
<dbReference type="EMBL" id="FOTW01000015">
    <property type="protein sequence ID" value="SFM22545.1"/>
    <property type="molecule type" value="Genomic_DNA"/>
</dbReference>
<feature type="transmembrane region" description="Helical" evidence="1">
    <location>
        <begin position="12"/>
        <end position="35"/>
    </location>
</feature>
<proteinExistence type="predicted"/>
<dbReference type="Pfam" id="PF07963">
    <property type="entry name" value="N_methyl"/>
    <property type="match status" value="1"/>
</dbReference>
<evidence type="ECO:0000256" key="1">
    <source>
        <dbReference type="SAM" id="Phobius"/>
    </source>
</evidence>
<keyword evidence="1" id="KW-0472">Membrane</keyword>
<keyword evidence="1" id="KW-0812">Transmembrane</keyword>
<keyword evidence="3" id="KW-1185">Reference proteome</keyword>
<gene>
    <name evidence="2" type="ORF">SAMN02982985_03255</name>
</gene>
<dbReference type="AlphaFoldDB" id="A0A1I4P4H3"/>
<name>A0A1I4P4H3_9BURK</name>
<keyword evidence="1" id="KW-1133">Transmembrane helix</keyword>
<evidence type="ECO:0000313" key="2">
    <source>
        <dbReference type="EMBL" id="SFM22545.1"/>
    </source>
</evidence>
<protein>
    <submittedName>
        <fullName evidence="2">MSHA pilin protein MshD</fullName>
    </submittedName>
</protein>
<organism evidence="2 3">
    <name type="scientific">Rugamonas rubra</name>
    <dbReference type="NCBI Taxonomy" id="758825"/>
    <lineage>
        <taxon>Bacteria</taxon>
        <taxon>Pseudomonadati</taxon>
        <taxon>Pseudomonadota</taxon>
        <taxon>Betaproteobacteria</taxon>
        <taxon>Burkholderiales</taxon>
        <taxon>Oxalobacteraceae</taxon>
        <taxon>Telluria group</taxon>
        <taxon>Rugamonas</taxon>
    </lineage>
</organism>
<sequence length="208" mass="21550">MSFRSPGRQRGLSIIELIIFIVVMGIAAAGIMQVFNLSTKASADPVRRKQALLLAEALLEEIELARFTYCDPTDANAATATSTAGCATSPEGFDIEVNNVGRPFDNVSDYVAAAGVAATPFTVGGMLVDAGGTQFQGNVAGFTASVTMNVIGAGTEQALGPAALPVRSTAPAAGLNVVRITVNVNYGGANDNVRLDGYRTRYAPTSYP</sequence>
<evidence type="ECO:0000313" key="3">
    <source>
        <dbReference type="Proteomes" id="UP000199470"/>
    </source>
</evidence>
<dbReference type="Proteomes" id="UP000199470">
    <property type="component" value="Unassembled WGS sequence"/>
</dbReference>
<dbReference type="InterPro" id="IPR012902">
    <property type="entry name" value="N_methyl_site"/>
</dbReference>
<dbReference type="RefSeq" id="WP_093388746.1">
    <property type="nucleotide sequence ID" value="NZ_FOTW01000015.1"/>
</dbReference>